<dbReference type="GeneID" id="93824864"/>
<dbReference type="RefSeq" id="WP_037543323.1">
    <property type="nucleotide sequence ID" value="NZ_BAAFHP010000023.1"/>
</dbReference>
<evidence type="ECO:0000313" key="2">
    <source>
        <dbReference type="Proteomes" id="UP000595859"/>
    </source>
</evidence>
<protein>
    <submittedName>
        <fullName evidence="1">Uncharacterized protein</fullName>
    </submittedName>
</protein>
<dbReference type="Proteomes" id="UP000595859">
    <property type="component" value="Chromosome"/>
</dbReference>
<name>A0A8A7UNQ6_STAPS</name>
<dbReference type="EMBL" id="CP066884">
    <property type="protein sequence ID" value="QQM97485.1"/>
    <property type="molecule type" value="Genomic_DNA"/>
</dbReference>
<sequence length="447" mass="52390">MMANLYRDVLINQYNEMAILVKITKSLGIEVSEMKLNKNIYNNECILDDYSNIIRETWMAKKFTNSKSLYRSLIQNSHMEEVKFNNYEYERMVKSNGLEKYYKYNFQNIKSFTNLYSSGMAAISNTVISLKSAFSGKINGLIDIGYFETNNLFYLLKNMGVNSYFWSEDLSKIKCDFYFFEPIKYSFFKNESNYIDNIKSISKDESYLFVIIDISLCGDSFDLEGFINKIYDLKKIVVIIVESLLKLSQQGFEMTNGGRASWFFNKNDQDLYEFFEKTTQNYIQVTGAGLSDFNSSLLDNSLFLNNYNYSERILENNVCFYNEIKELHNEIIEEIIFGEDKVNSVHYGLPFIFVKLTTPSEKFNNAFLNYLKKDMEKFSLNLDVRDSFGFRNISAQYFKDANSGLCVFKIAIGHLKGAKYYLLLDSFKKTNNLKKNDFVKKYVEWVK</sequence>
<organism evidence="1 2">
    <name type="scientific">Staphylococcus pseudintermedius</name>
    <dbReference type="NCBI Taxonomy" id="283734"/>
    <lineage>
        <taxon>Bacteria</taxon>
        <taxon>Bacillati</taxon>
        <taxon>Bacillota</taxon>
        <taxon>Bacilli</taxon>
        <taxon>Bacillales</taxon>
        <taxon>Staphylococcaceae</taxon>
        <taxon>Staphylococcus</taxon>
        <taxon>Staphylococcus intermedius group</taxon>
    </lineage>
</organism>
<dbReference type="AlphaFoldDB" id="A0A8A7UNQ6"/>
<reference evidence="1 2" key="1">
    <citation type="submission" date="2020-12" db="EMBL/GenBank/DDBJ databases">
        <title>Whole genome sequencing and de novo assembly of Staphylococcus pseudintermedius: a novel pangenome approach to unravel pathogenesis of canine pyoderma.</title>
        <authorList>
            <person name="Ferrer L."/>
            <person name="Perez D."/>
            <person name="Fonticoba R."/>
            <person name="Vines J."/>
            <person name="Fabregas N."/>
            <person name="Madronero S."/>
            <person name="Meroni G."/>
            <person name="Martino P."/>
            <person name="Martinez S."/>
            <person name="Cusco A."/>
            <person name="Migura L."/>
            <person name="Francino O."/>
        </authorList>
    </citation>
    <scope>NUCLEOTIDE SEQUENCE [LARGE SCALE GENOMIC DNA]</scope>
    <source>
        <strain evidence="1 2">HSP080</strain>
    </source>
</reference>
<gene>
    <name evidence="1" type="ORF">JGZ15_08195</name>
</gene>
<proteinExistence type="predicted"/>
<evidence type="ECO:0000313" key="1">
    <source>
        <dbReference type="EMBL" id="QQM97485.1"/>
    </source>
</evidence>
<accession>A0A8A7UNQ6</accession>